<dbReference type="GO" id="GO:0002953">
    <property type="term" value="F:5'-deoxynucleotidase activity"/>
    <property type="evidence" value="ECO:0007669"/>
    <property type="project" value="UniProtKB-EC"/>
</dbReference>
<feature type="domain" description="N-acetyltransferase" evidence="8">
    <location>
        <begin position="190"/>
        <end position="341"/>
    </location>
</feature>
<gene>
    <name evidence="9" type="ORF">EJA05_11185</name>
</gene>
<dbReference type="InterPro" id="IPR006674">
    <property type="entry name" value="HD_domain"/>
</dbReference>
<evidence type="ECO:0000313" key="10">
    <source>
        <dbReference type="Proteomes" id="UP000268230"/>
    </source>
</evidence>
<evidence type="ECO:0000256" key="6">
    <source>
        <dbReference type="ARBA" id="ARBA00022723"/>
    </source>
</evidence>
<dbReference type="EC" id="3.1.3.89" evidence="5"/>
<dbReference type="InterPro" id="IPR003607">
    <property type="entry name" value="HD/PDEase_dom"/>
</dbReference>
<dbReference type="PROSITE" id="PS51186">
    <property type="entry name" value="GNAT"/>
    <property type="match status" value="1"/>
</dbReference>
<evidence type="ECO:0000256" key="2">
    <source>
        <dbReference type="ARBA" id="ARBA00001936"/>
    </source>
</evidence>
<comment type="cofactor">
    <cofactor evidence="3">
        <name>Co(2+)</name>
        <dbReference type="ChEBI" id="CHEBI:48828"/>
    </cofactor>
</comment>
<keyword evidence="9" id="KW-0808">Transferase</keyword>
<evidence type="ECO:0000256" key="4">
    <source>
        <dbReference type="ARBA" id="ARBA00011738"/>
    </source>
</evidence>
<dbReference type="OrthoDB" id="9797178at2"/>
<dbReference type="PANTHER" id="PTHR11845">
    <property type="entry name" value="5'-DEOXYNUCLEOTIDASE HDDC2"/>
    <property type="match status" value="1"/>
</dbReference>
<comment type="cofactor">
    <cofactor evidence="2">
        <name>Mn(2+)</name>
        <dbReference type="ChEBI" id="CHEBI:29035"/>
    </cofactor>
</comment>
<sequence length="355" mass="38178">MDIDKLHGRLEFLRQAEQLKSVLRSAHTSSGRAESTAEHTWRLCLMAITFADELAGLDLLKVLRMCVIHDLGEAIHGDVPAISKHAFPDKSEQERTDLKTLLSSLDAPLQAELLALWEDYEAAASPEAQAVKALDKLETLLQHNQGRNPPDFDYAFNLSYGKHYTAATPLFAALRQLIDADTRSNLHSNLNIRDEQPGDIDAISRLTEAAFANAEHSSHTEQFIVTALRKAGQLTVSLVAEEGGALVGHVAISPVTITSGANGWFGLGPISVAPSRQGQGIGTALMQAALAELRRQGGQGCVVLGDPAYYGRFGFKAEPALVLPGVPAEYFQALTLAGPIPSGQVSYHPAFEAQA</sequence>
<dbReference type="GO" id="GO:0046872">
    <property type="term" value="F:metal ion binding"/>
    <property type="evidence" value="ECO:0007669"/>
    <property type="project" value="UniProtKB-KW"/>
</dbReference>
<evidence type="ECO:0000313" key="9">
    <source>
        <dbReference type="EMBL" id="AZL68255.1"/>
    </source>
</evidence>
<dbReference type="SMART" id="SM00471">
    <property type="entry name" value="HDc"/>
    <property type="match status" value="1"/>
</dbReference>
<comment type="catalytic activity">
    <reaction evidence="1">
        <text>a 2'-deoxyribonucleoside 5'-phosphate + H2O = a 2'-deoxyribonucleoside + phosphate</text>
        <dbReference type="Rhea" id="RHEA:36167"/>
        <dbReference type="ChEBI" id="CHEBI:15377"/>
        <dbReference type="ChEBI" id="CHEBI:18274"/>
        <dbReference type="ChEBI" id="CHEBI:43474"/>
        <dbReference type="ChEBI" id="CHEBI:65317"/>
        <dbReference type="EC" id="3.1.3.89"/>
    </reaction>
</comment>
<dbReference type="Pfam" id="PF00583">
    <property type="entry name" value="Acetyltransf_1"/>
    <property type="match status" value="1"/>
</dbReference>
<dbReference type="InterPro" id="IPR000182">
    <property type="entry name" value="GNAT_dom"/>
</dbReference>
<dbReference type="GO" id="GO:0016747">
    <property type="term" value="F:acyltransferase activity, transferring groups other than amino-acyl groups"/>
    <property type="evidence" value="ECO:0007669"/>
    <property type="project" value="InterPro"/>
</dbReference>
<comment type="subunit">
    <text evidence="4">Homodimer.</text>
</comment>
<keyword evidence="7" id="KW-0378">Hydrolase</keyword>
<evidence type="ECO:0000256" key="3">
    <source>
        <dbReference type="ARBA" id="ARBA00001941"/>
    </source>
</evidence>
<dbReference type="AlphaFoldDB" id="A0A3S8UIS2"/>
<dbReference type="Gene3D" id="3.40.630.30">
    <property type="match status" value="1"/>
</dbReference>
<keyword evidence="6" id="KW-0479">Metal-binding</keyword>
<dbReference type="GO" id="GO:0005737">
    <property type="term" value="C:cytoplasm"/>
    <property type="evidence" value="ECO:0007669"/>
    <property type="project" value="TreeGrafter"/>
</dbReference>
<dbReference type="PANTHER" id="PTHR11845:SF13">
    <property type="entry name" value="5'-DEOXYNUCLEOTIDASE HDDC2"/>
    <property type="match status" value="1"/>
</dbReference>
<evidence type="ECO:0000256" key="5">
    <source>
        <dbReference type="ARBA" id="ARBA00012964"/>
    </source>
</evidence>
<reference evidence="9 10" key="1">
    <citation type="submission" date="2018-12" db="EMBL/GenBank/DDBJ databases">
        <authorList>
            <person name="Li S."/>
            <person name="Yang R."/>
            <person name="Chen G."/>
            <person name="Zou L."/>
            <person name="Zhang C."/>
            <person name="Chen Y."/>
            <person name="Liu Z."/>
            <person name="Li Y."/>
            <person name="Yan Y."/>
            <person name="Huang M."/>
            <person name="Chen T."/>
        </authorList>
    </citation>
    <scope>NUCLEOTIDE SEQUENCE [LARGE SCALE GENOMIC DNA]</scope>
    <source>
        <strain evidence="9 10">1257</strain>
    </source>
</reference>
<dbReference type="CDD" id="cd04301">
    <property type="entry name" value="NAT_SF"/>
    <property type="match status" value="1"/>
</dbReference>
<dbReference type="SUPFAM" id="SSF109604">
    <property type="entry name" value="HD-domain/PDEase-like"/>
    <property type="match status" value="1"/>
</dbReference>
<organism evidence="9 10">
    <name type="scientific">Pseudomonas entomophila</name>
    <dbReference type="NCBI Taxonomy" id="312306"/>
    <lineage>
        <taxon>Bacteria</taxon>
        <taxon>Pseudomonadati</taxon>
        <taxon>Pseudomonadota</taxon>
        <taxon>Gammaproteobacteria</taxon>
        <taxon>Pseudomonadales</taxon>
        <taxon>Pseudomonadaceae</taxon>
        <taxon>Pseudomonas</taxon>
    </lineage>
</organism>
<dbReference type="KEGG" id="pory:EJA05_11185"/>
<dbReference type="SUPFAM" id="SSF55729">
    <property type="entry name" value="Acyl-CoA N-acyltransferases (Nat)"/>
    <property type="match status" value="1"/>
</dbReference>
<dbReference type="InterPro" id="IPR039356">
    <property type="entry name" value="YfbR/HDDC2"/>
</dbReference>
<dbReference type="Gene3D" id="1.10.3210.10">
    <property type="entry name" value="Hypothetical protein af1432"/>
    <property type="match status" value="1"/>
</dbReference>
<dbReference type="InterPro" id="IPR016181">
    <property type="entry name" value="Acyl_CoA_acyltransferase"/>
</dbReference>
<evidence type="ECO:0000259" key="8">
    <source>
        <dbReference type="PROSITE" id="PS51186"/>
    </source>
</evidence>
<accession>A0A3S8UIS2</accession>
<dbReference type="Proteomes" id="UP000268230">
    <property type="component" value="Chromosome"/>
</dbReference>
<name>A0A3S8UIS2_9PSED</name>
<evidence type="ECO:0000256" key="1">
    <source>
        <dbReference type="ARBA" id="ARBA00001638"/>
    </source>
</evidence>
<dbReference type="EMBL" id="CP034338">
    <property type="protein sequence ID" value="AZL68255.1"/>
    <property type="molecule type" value="Genomic_DNA"/>
</dbReference>
<protein>
    <recommendedName>
        <fullName evidence="5">5'-deoxynucleotidase</fullName>
        <ecNumber evidence="5">3.1.3.89</ecNumber>
    </recommendedName>
</protein>
<proteinExistence type="predicted"/>
<dbReference type="Pfam" id="PF13023">
    <property type="entry name" value="HD_3"/>
    <property type="match status" value="1"/>
</dbReference>
<evidence type="ECO:0000256" key="7">
    <source>
        <dbReference type="ARBA" id="ARBA00022801"/>
    </source>
</evidence>